<feature type="region of interest" description="Disordered" evidence="1">
    <location>
        <begin position="23"/>
        <end position="62"/>
    </location>
</feature>
<evidence type="ECO:0000313" key="2">
    <source>
        <dbReference type="EMBL" id="KAF5728269.1"/>
    </source>
</evidence>
<reference evidence="2 3" key="1">
    <citation type="journal article" date="2020" name="Nat. Commun.">
        <title>Genome of Tripterygium wilfordii and identification of cytochrome P450 involved in triptolide biosynthesis.</title>
        <authorList>
            <person name="Tu L."/>
            <person name="Su P."/>
            <person name="Zhang Z."/>
            <person name="Gao L."/>
            <person name="Wang J."/>
            <person name="Hu T."/>
            <person name="Zhou J."/>
            <person name="Zhang Y."/>
            <person name="Zhao Y."/>
            <person name="Liu Y."/>
            <person name="Song Y."/>
            <person name="Tong Y."/>
            <person name="Lu Y."/>
            <person name="Yang J."/>
            <person name="Xu C."/>
            <person name="Jia M."/>
            <person name="Peters R.J."/>
            <person name="Huang L."/>
            <person name="Gao W."/>
        </authorList>
    </citation>
    <scope>NUCLEOTIDE SEQUENCE [LARGE SCALE GENOMIC DNA]</scope>
    <source>
        <strain evidence="3">cv. XIE 37</strain>
        <tissue evidence="2">Leaf</tissue>
    </source>
</reference>
<dbReference type="AlphaFoldDB" id="A0A7J7C277"/>
<gene>
    <name evidence="2" type="ORF">HS088_TW21G00414</name>
</gene>
<dbReference type="Proteomes" id="UP000593562">
    <property type="component" value="Unassembled WGS sequence"/>
</dbReference>
<keyword evidence="3" id="KW-1185">Reference proteome</keyword>
<feature type="compositionally biased region" description="Basic residues" evidence="1">
    <location>
        <begin position="42"/>
        <end position="55"/>
    </location>
</feature>
<dbReference type="EMBL" id="JAAARO010000021">
    <property type="protein sequence ID" value="KAF5728269.1"/>
    <property type="molecule type" value="Genomic_DNA"/>
</dbReference>
<dbReference type="InParanoid" id="A0A7J7C277"/>
<evidence type="ECO:0000313" key="3">
    <source>
        <dbReference type="Proteomes" id="UP000593562"/>
    </source>
</evidence>
<name>A0A7J7C277_TRIWF</name>
<organism evidence="2 3">
    <name type="scientific">Tripterygium wilfordii</name>
    <name type="common">Thunder God vine</name>
    <dbReference type="NCBI Taxonomy" id="458696"/>
    <lineage>
        <taxon>Eukaryota</taxon>
        <taxon>Viridiplantae</taxon>
        <taxon>Streptophyta</taxon>
        <taxon>Embryophyta</taxon>
        <taxon>Tracheophyta</taxon>
        <taxon>Spermatophyta</taxon>
        <taxon>Magnoliopsida</taxon>
        <taxon>eudicotyledons</taxon>
        <taxon>Gunneridae</taxon>
        <taxon>Pentapetalae</taxon>
        <taxon>rosids</taxon>
        <taxon>fabids</taxon>
        <taxon>Celastrales</taxon>
        <taxon>Celastraceae</taxon>
        <taxon>Tripterygium</taxon>
    </lineage>
</organism>
<protein>
    <submittedName>
        <fullName evidence="2">Uncharacterized protein</fullName>
    </submittedName>
</protein>
<accession>A0A7J7C277</accession>
<sequence>MDAVRATTDSVESKLKFSFSVTRQSKVELEEPNTPKIDRSAKKPHKYRKKKQSKATKKELTENQHCIRKRAEDWQKEAANYTRPENLQQQLATTGQIRSSREHEVAINKYQEHVPQSSLGARQESVRLLTRFLRRRERIEKQIRRVPRTLQAIGNQIRRRSEVTTVCGGAEDEEQEAEVGEDRFSHFVVWGRSNQREYVSEDMSMCVYITRHCYPSPSINALKICESGMSGNCVNDDRETDERL</sequence>
<proteinExistence type="predicted"/>
<evidence type="ECO:0000256" key="1">
    <source>
        <dbReference type="SAM" id="MobiDB-lite"/>
    </source>
</evidence>
<comment type="caution">
    <text evidence="2">The sequence shown here is derived from an EMBL/GenBank/DDBJ whole genome shotgun (WGS) entry which is preliminary data.</text>
</comment>